<dbReference type="STRING" id="886377.Murru_2375"/>
<dbReference type="AlphaFoldDB" id="G2PP28"/>
<evidence type="ECO:0000313" key="2">
    <source>
        <dbReference type="EMBL" id="AEM71413.1"/>
    </source>
</evidence>
<keyword evidence="1" id="KW-1133">Transmembrane helix</keyword>
<dbReference type="eggNOG" id="ENOG5032TQ3">
    <property type="taxonomic scope" value="Bacteria"/>
</dbReference>
<sequence length="163" mass="18675">MRKSIKENLLAISIGLVYFWFGALKLVPNLSPAEDLAKNTIHRLTFGLIPDEVSIILLAFWEVGLGFLFVFRFFRRQAVIMALIHMVCTFTPLFFFPGDVFGEEPLSLTFVGQYIMKNLIIIAVLVSIYERKKVSEKSGEPIRNQKYSLSNRILIGKNLFKKV</sequence>
<dbReference type="EMBL" id="CP002999">
    <property type="protein sequence ID" value="AEM71413.1"/>
    <property type="molecule type" value="Genomic_DNA"/>
</dbReference>
<feature type="transmembrane region" description="Helical" evidence="1">
    <location>
        <begin position="108"/>
        <end position="129"/>
    </location>
</feature>
<feature type="transmembrane region" description="Helical" evidence="1">
    <location>
        <begin position="53"/>
        <end position="71"/>
    </location>
</feature>
<accession>G2PP28</accession>
<proteinExistence type="predicted"/>
<evidence type="ECO:0000256" key="1">
    <source>
        <dbReference type="SAM" id="Phobius"/>
    </source>
</evidence>
<gene>
    <name evidence="2" type="ordered locus">Murru_2375</name>
</gene>
<keyword evidence="3" id="KW-1185">Reference proteome</keyword>
<feature type="transmembrane region" description="Helical" evidence="1">
    <location>
        <begin position="9"/>
        <end position="27"/>
    </location>
</feature>
<reference evidence="3" key="1">
    <citation type="submission" date="2011-08" db="EMBL/GenBank/DDBJ databases">
        <title>The complete genome of Muricauda ruestringensis DSM 13258.</title>
        <authorList>
            <person name="Lucas S."/>
            <person name="Han J."/>
            <person name="Lapidus A."/>
            <person name="Bruce D."/>
            <person name="Goodwin L."/>
            <person name="Pitluck S."/>
            <person name="Peters L."/>
            <person name="Kyrpides N."/>
            <person name="Mavromatis K."/>
            <person name="Ivanova N."/>
            <person name="Ovchinnikova G."/>
            <person name="Teshima H."/>
            <person name="Detter J.C."/>
            <person name="Tapia R."/>
            <person name="Han C."/>
            <person name="Land M."/>
            <person name="Hauser L."/>
            <person name="Markowitz V."/>
            <person name="Cheng J.-F."/>
            <person name="Hugenholtz P."/>
            <person name="Woyke T."/>
            <person name="Wu D."/>
            <person name="Spring S."/>
            <person name="Schroeder M."/>
            <person name="Brambilla E."/>
            <person name="Klenk H.-P."/>
            <person name="Eisen J.A."/>
        </authorList>
    </citation>
    <scope>NUCLEOTIDE SEQUENCE [LARGE SCALE GENOMIC DNA]</scope>
    <source>
        <strain evidence="3">DSM 13258 / LMG 19739 / B1</strain>
    </source>
</reference>
<name>G2PP28_ALLRU</name>
<keyword evidence="1" id="KW-0812">Transmembrane</keyword>
<organism evidence="2 3">
    <name type="scientific">Allomuricauda ruestringensis (strain DSM 13258 / CIP 107369 / LMG 19739 / B1)</name>
    <name type="common">Muricauda ruestringensis</name>
    <dbReference type="NCBI Taxonomy" id="886377"/>
    <lineage>
        <taxon>Bacteria</taxon>
        <taxon>Pseudomonadati</taxon>
        <taxon>Bacteroidota</taxon>
        <taxon>Flavobacteriia</taxon>
        <taxon>Flavobacteriales</taxon>
        <taxon>Flavobacteriaceae</taxon>
        <taxon>Flagellimonas</taxon>
    </lineage>
</organism>
<dbReference type="RefSeq" id="WP_014033694.1">
    <property type="nucleotide sequence ID" value="NC_015945.1"/>
</dbReference>
<evidence type="ECO:0008006" key="4">
    <source>
        <dbReference type="Google" id="ProtNLM"/>
    </source>
</evidence>
<dbReference type="HOGENOM" id="CLU_115323_2_0_10"/>
<keyword evidence="1" id="KW-0472">Membrane</keyword>
<feature type="transmembrane region" description="Helical" evidence="1">
    <location>
        <begin position="78"/>
        <end position="96"/>
    </location>
</feature>
<dbReference type="Proteomes" id="UP000008908">
    <property type="component" value="Chromosome"/>
</dbReference>
<protein>
    <recommendedName>
        <fullName evidence="4">Doxx family protein</fullName>
    </recommendedName>
</protein>
<evidence type="ECO:0000313" key="3">
    <source>
        <dbReference type="Proteomes" id="UP000008908"/>
    </source>
</evidence>
<dbReference type="KEGG" id="mrs:Murru_2375"/>
<reference evidence="2 3" key="2">
    <citation type="journal article" date="2012" name="Stand. Genomic Sci.">
        <title>Complete genome sequence of the facultatively anaerobic, appendaged bacterium Muricauda ruestringensis type strain (B1(T)).</title>
        <authorList>
            <person name="Huntemann M."/>
            <person name="Teshima H."/>
            <person name="Lapidus A."/>
            <person name="Nolan M."/>
            <person name="Lucas S."/>
            <person name="Hammon N."/>
            <person name="Deshpande S."/>
            <person name="Cheng J.F."/>
            <person name="Tapia R."/>
            <person name="Goodwin L.A."/>
            <person name="Pitluck S."/>
            <person name="Liolios K."/>
            <person name="Pagani I."/>
            <person name="Ivanova N."/>
            <person name="Mavromatis K."/>
            <person name="Mikhailova N."/>
            <person name="Pati A."/>
            <person name="Chen A."/>
            <person name="Palaniappan K."/>
            <person name="Land M."/>
            <person name="Hauser L."/>
            <person name="Pan C."/>
            <person name="Brambilla E.M."/>
            <person name="Rohde M."/>
            <person name="Spring S."/>
            <person name="Goker M."/>
            <person name="Detter J.C."/>
            <person name="Bristow J."/>
            <person name="Eisen J.A."/>
            <person name="Markowitz V."/>
            <person name="Hugenholtz P."/>
            <person name="Kyrpides N.C."/>
            <person name="Klenk H.P."/>
            <person name="Woyke T."/>
        </authorList>
    </citation>
    <scope>NUCLEOTIDE SEQUENCE [LARGE SCALE GENOMIC DNA]</scope>
    <source>
        <strain evidence="3">DSM 13258 / LMG 19739 / B1</strain>
    </source>
</reference>